<organism evidence="7 8">
    <name type="scientific">Coccomyxa viridis</name>
    <dbReference type="NCBI Taxonomy" id="1274662"/>
    <lineage>
        <taxon>Eukaryota</taxon>
        <taxon>Viridiplantae</taxon>
        <taxon>Chlorophyta</taxon>
        <taxon>core chlorophytes</taxon>
        <taxon>Trebouxiophyceae</taxon>
        <taxon>Trebouxiophyceae incertae sedis</taxon>
        <taxon>Coccomyxaceae</taxon>
        <taxon>Coccomyxa</taxon>
    </lineage>
</organism>
<feature type="compositionally biased region" description="Polar residues" evidence="5">
    <location>
        <begin position="2114"/>
        <end position="2127"/>
    </location>
</feature>
<gene>
    <name evidence="7" type="primary">g10311</name>
    <name evidence="7" type="ORF">VP750_LOCUS9267</name>
</gene>
<evidence type="ECO:0000256" key="4">
    <source>
        <dbReference type="ARBA" id="ARBA00022927"/>
    </source>
</evidence>
<evidence type="ECO:0000256" key="1">
    <source>
        <dbReference type="ARBA" id="ARBA00004240"/>
    </source>
</evidence>
<dbReference type="InterPro" id="IPR013244">
    <property type="entry name" value="Sec39_domain"/>
</dbReference>
<evidence type="ECO:0000313" key="8">
    <source>
        <dbReference type="Proteomes" id="UP001497392"/>
    </source>
</evidence>
<feature type="region of interest" description="Disordered" evidence="5">
    <location>
        <begin position="2054"/>
        <end position="2097"/>
    </location>
</feature>
<keyword evidence="4" id="KW-0653">Protein transport</keyword>
<dbReference type="Pfam" id="PF08314">
    <property type="entry name" value="Sec39"/>
    <property type="match status" value="1"/>
</dbReference>
<evidence type="ECO:0000313" key="7">
    <source>
        <dbReference type="EMBL" id="CAL5227361.1"/>
    </source>
</evidence>
<name>A0ABP1G505_9CHLO</name>
<feature type="region of interest" description="Disordered" evidence="5">
    <location>
        <begin position="2188"/>
        <end position="2226"/>
    </location>
</feature>
<feature type="compositionally biased region" description="Basic and acidic residues" evidence="5">
    <location>
        <begin position="1597"/>
        <end position="1615"/>
    </location>
</feature>
<keyword evidence="3" id="KW-0256">Endoplasmic reticulum</keyword>
<feature type="region of interest" description="Disordered" evidence="5">
    <location>
        <begin position="1931"/>
        <end position="2023"/>
    </location>
</feature>
<evidence type="ECO:0000259" key="6">
    <source>
        <dbReference type="Pfam" id="PF08314"/>
    </source>
</evidence>
<feature type="region of interest" description="Disordered" evidence="5">
    <location>
        <begin position="2114"/>
        <end position="2137"/>
    </location>
</feature>
<sequence length="2467" mass="261475">MSDMSNDIYWRLAAQYDGSIEQEKPTDSTKSAGTGALALSGDGNTVAAMPPRATPCSVLDLEHGSHLRQHSLIKPGSNQKGTDVAPLCALSKSGEYLAVTFNDGFVSICKRSGEGLRKASHKDWLKCRILEMFFLSDETPSLICQNALLYTVDHTSGAVSVSNFAKGLMTSPMGCTFDPVSRIVGLAGLGSGKADSVCLTLWQLTEGTPALIGQHGRPLKQGFFSKPKQTLQPWSGSTTRSLSVSHTSIAIPGGQCSAALWDVDCAAVLQPSGTLSAVRLSHPSQSCEIAQCSASCIIRSLPASAPGERPRLYMLDEAPSNGSASLNRWRLNVLELLQPEDELEELLASGDFKAASAHATKHKLPEDTIYKYYDAAAYAAFRDCSLAESAAAHAAEGEVERIEKLLSHHPVTVMPRLLEVLDSLPETLPPREYLHLLPKDDADSQALPVLSAPEDWVESDKTAQALRSADEVGALVATERMALLSMGWHPPSARQVEEWRIRRAGSLKICSSQMEFAKSLLGGSTNGRSPELQSLRRAARSDQLQLGWDITLGAWAALDMPGRMQMLADAQLPMPQLRRLLAQLLSHEQPQSRSELLCPLMAQLAPHRLTLCTDLMRQEARQCQVFSDATSLAQAACSAAYACGSDADWGEIQILIAEVQHALDASMLAQPEAAAEQGDDWGDWDEGGGLAAPSRPSVQDGNADDLNVASLASQLSTVRRLASAAAELGALYIRSTLRELHVESREEANRMLEGCLALLEAQNPALSEQRWTEAWRRLKLVREAAALDMTDADVLGALCGSLLRCRQWRLARKYLGGTASTPLPASAAEALVLGRARELLSSAATLGSPEVAEAQACLKLLPDSPTAAAELAFIQGVERLQKYGISLSPTDLFKIQDRMDIIQLALDTHATAYQDAAQLAMLAEQLGLAERHADIAMRQARAACRAGDLAAAHELALQLARQGHASAWTLAAEVVESPGYENLEASPAEHNHLSAFILAHCPAAQVGDYLRTWQQHTGLTRRRSIPDTLLDILLQSVRAEVPAAVQQCVPGIGDASTALACLLELEPLDPESQQALLQSMPFSATRAFLLLRMTANALLALAGSDVLEGHERGNARKAQEQLHTSPWELLHAAEVLDSEALSTAARAAQERCRQLSLQLGSASSERMLHSLLPHSAVSAFVAASSTSEAAQAQQIAALKQVILAGLQEGDTYHAVAQLHQAAAVAARYSLSTWGLSMHFVEALLSMPVSLEGSDEALKEVRAQVLSNPDGALEALADSAWPQMAGSSHAQLQLFISLLTDICRDKEVPEEALQALQSAAHFVLRASKVAPGLDTRLIAGPVIAATLQHVSPEMSRRMFFALVPGVISAAEQTTHMKQPLKRALFPEQQPQAAKEEESCLSEATATWNAKAFCQISRHVSASNASQLASLVRGLPLTQALRSFQEGPEAAAAHQVPPLSQSSVLLAYLMKALPAPAGQAEASATTPVIPYQPASDLQPDSKALVDGRRPVEQEAVQHQLRSTSAGKTPKADVEEAYKRCRKHLRQLEAGQLAALLRFWLLQGPPPVSGTDLSRPQLQGPLRLRVLQDGVAAILRLVDKAPDSKEQPSKEDAEDLSRLQHQLQQEADSQSFLVRIRQSADLTTEQASVVLEAHEPSQPGELPPGLPATLQRLVAASCRLQTVALIALELSSRAQQHHIYVSTEAALDDTGLPDSASDAAAAEALQAASTAVVGALADALEALSRSDASAVGPSAASRASDASSGPVQAVLSCLESGSDGRQPAVPWRQDDFQSILSTSRDEVWTRMADATLAAAAAQSSSSGIDPVTHALLDAMASIAPVHLLPASTRWAGWHPKQPMPAQLHRLLLYSATCSALAPHFQPGSAQPEDTASAAAAGALFQRLLGQARSPAQLRALEALLDRVWDSGHAFDAAAQQPSERLVAGLPPMHPPRKDSEVEHHDTSSRIADPGTAGLQPLELDAPGEQPGKSQDSAPGTPPAEESRWPTTASQPDAADGWDEADQLHPFGESAVPPEIVAHAADGWDLEDAPVLSPELAQEAVDKAQSASTAENKSEQEDSGCTAHAAVQRREPSSAADGWEADDGLILPLPADVDSGSAQAAMSALQPQDVSLDTDEPASESFSNGWNGDTDLLEALPPLAVANVTGQRPTPGASFDHAGIIRADASKSSAEGVQAAGGSLAGSRHKAPGTHLGAKDTVSSSLGNSNDGPARGEEVPLHACWSALLQRMLADSDSRLAGCVLARLETAQTQQAVLVSEAEANALVAASTQAGEALAIAVGLLLPHAQQQRAAEERLQLLAHLPGPADVSLIATLLARRLWPQAAASPAYPQLAQSLLDHGALAADKEHGGIAALAPSAVASLAQAGREAQAAALAAAHLGTHRAFSGVSNSRALLRPYLAGAADMTAAERAPREGSANSVECEDLSMPKAVSQVWGMLRGQCQEALKHLYAS</sequence>
<reference evidence="7 8" key="1">
    <citation type="submission" date="2024-06" db="EMBL/GenBank/DDBJ databases">
        <authorList>
            <person name="Kraege A."/>
            <person name="Thomma B."/>
        </authorList>
    </citation>
    <scope>NUCLEOTIDE SEQUENCE [LARGE SCALE GENOMIC DNA]</scope>
</reference>
<feature type="compositionally biased region" description="Basic and acidic residues" evidence="5">
    <location>
        <begin position="1948"/>
        <end position="1960"/>
    </location>
</feature>
<comment type="subcellular location">
    <subcellularLocation>
        <location evidence="1">Endoplasmic reticulum</location>
    </subcellularLocation>
</comment>
<proteinExistence type="predicted"/>
<comment type="caution">
    <text evidence="7">The sequence shown here is derived from an EMBL/GenBank/DDBJ whole genome shotgun (WGS) entry which is preliminary data.</text>
</comment>
<accession>A0ABP1G505</accession>
<feature type="compositionally biased region" description="Polar residues" evidence="5">
    <location>
        <begin position="2213"/>
        <end position="2223"/>
    </location>
</feature>
<keyword evidence="8" id="KW-1185">Reference proteome</keyword>
<feature type="domain" description="Sec39" evidence="6">
    <location>
        <begin position="796"/>
        <end position="956"/>
    </location>
</feature>
<feature type="region of interest" description="Disordered" evidence="5">
    <location>
        <begin position="670"/>
        <end position="703"/>
    </location>
</feature>
<feature type="region of interest" description="Disordered" evidence="5">
    <location>
        <begin position="1597"/>
        <end position="1616"/>
    </location>
</feature>
<dbReference type="PANTHER" id="PTHR15922:SF2">
    <property type="entry name" value="NBAS SUBUNIT OF NRZ TETHERING COMPLEX"/>
    <property type="match status" value="1"/>
</dbReference>
<dbReference type="PANTHER" id="PTHR15922">
    <property type="entry name" value="NEUROBLASTOMA-AMPLIFIED SEQUENCE"/>
    <property type="match status" value="1"/>
</dbReference>
<protein>
    <submittedName>
        <fullName evidence="7">G10311 protein</fullName>
    </submittedName>
</protein>
<evidence type="ECO:0000256" key="3">
    <source>
        <dbReference type="ARBA" id="ARBA00022824"/>
    </source>
</evidence>
<keyword evidence="2" id="KW-0813">Transport</keyword>
<dbReference type="EMBL" id="CAXHTA020000017">
    <property type="protein sequence ID" value="CAL5227361.1"/>
    <property type="molecule type" value="Genomic_DNA"/>
</dbReference>
<evidence type="ECO:0000256" key="2">
    <source>
        <dbReference type="ARBA" id="ARBA00022448"/>
    </source>
</evidence>
<feature type="compositionally biased region" description="Acidic residues" evidence="5">
    <location>
        <begin position="677"/>
        <end position="686"/>
    </location>
</feature>
<dbReference type="Proteomes" id="UP001497392">
    <property type="component" value="Unassembled WGS sequence"/>
</dbReference>
<evidence type="ECO:0000256" key="5">
    <source>
        <dbReference type="SAM" id="MobiDB-lite"/>
    </source>
</evidence>